<evidence type="ECO:0008006" key="6">
    <source>
        <dbReference type="Google" id="ProtNLM"/>
    </source>
</evidence>
<keyword evidence="3" id="KW-0732">Signal</keyword>
<sequence>MRPYPLAVLAAALACTHATSPGPGPSAAPAPAASASAQGLELPGERHLRNVRQLTFGGENAEAYFSFDGKQLIFQSTREGRACDQEYVMDADGRNVRRVSNGEGRTTCGYFFPDGSRLLYSSTFAQGPACPPPPDRSKGYVWPLEELTIYSAKPDGSDLRPLAPAPGYNAEATISKDGWIVFTSTRDGDLELYKMRLDGSGLTRLTHAPGYDGGAFFSADGKRIVYRASRPRTPQELADYRDLLARHLVRPTVLEIWVMDADGNDQHQVTSLGAASFAPFFHPDGRRIVFASNVGDPRGRNFDLYLVNDDGTGLERITTYDGFDGFPMFSPDGKQLVFASNRNGSRPGETNVFIADWVE</sequence>
<evidence type="ECO:0000313" key="5">
    <source>
        <dbReference type="Proteomes" id="UP001162734"/>
    </source>
</evidence>
<evidence type="ECO:0000256" key="2">
    <source>
        <dbReference type="SAM" id="MobiDB-lite"/>
    </source>
</evidence>
<evidence type="ECO:0000313" key="4">
    <source>
        <dbReference type="EMBL" id="BDG09610.1"/>
    </source>
</evidence>
<keyword evidence="5" id="KW-1185">Reference proteome</keyword>
<feature type="chain" id="PRO_5045629254" description="WD40 domain protein beta Propeller" evidence="3">
    <location>
        <begin position="21"/>
        <end position="359"/>
    </location>
</feature>
<dbReference type="RefSeq" id="WP_248341886.1">
    <property type="nucleotide sequence ID" value="NZ_AP025592.1"/>
</dbReference>
<dbReference type="PANTHER" id="PTHR36842">
    <property type="entry name" value="PROTEIN TOLB HOMOLOG"/>
    <property type="match status" value="1"/>
</dbReference>
<accession>A0ABN6NB68</accession>
<feature type="signal peptide" evidence="3">
    <location>
        <begin position="1"/>
        <end position="20"/>
    </location>
</feature>
<dbReference type="Pfam" id="PF07676">
    <property type="entry name" value="PD40"/>
    <property type="match status" value="6"/>
</dbReference>
<dbReference type="InterPro" id="IPR011042">
    <property type="entry name" value="6-blade_b-propeller_TolB-like"/>
</dbReference>
<reference evidence="5" key="1">
    <citation type="journal article" date="2022" name="Int. J. Syst. Evol. Microbiol.">
        <title>Anaeromyxobacter oryzae sp. nov., Anaeromyxobacter diazotrophicus sp. nov. and Anaeromyxobacter paludicola sp. nov., isolated from paddy soils.</title>
        <authorList>
            <person name="Itoh H."/>
            <person name="Xu Z."/>
            <person name="Mise K."/>
            <person name="Masuda Y."/>
            <person name="Ushijima N."/>
            <person name="Hayakawa C."/>
            <person name="Shiratori Y."/>
            <person name="Senoo K."/>
        </authorList>
    </citation>
    <scope>NUCLEOTIDE SEQUENCE [LARGE SCALE GENOMIC DNA]</scope>
    <source>
        <strain evidence="5">Red630</strain>
    </source>
</reference>
<gene>
    <name evidence="4" type="ORF">AMPC_27230</name>
</gene>
<dbReference type="InterPro" id="IPR011659">
    <property type="entry name" value="WD40"/>
</dbReference>
<comment type="similarity">
    <text evidence="1">Belongs to the TolB family.</text>
</comment>
<protein>
    <recommendedName>
        <fullName evidence="6">WD40 domain protein beta Propeller</fullName>
    </recommendedName>
</protein>
<dbReference type="PROSITE" id="PS51257">
    <property type="entry name" value="PROKAR_LIPOPROTEIN"/>
    <property type="match status" value="1"/>
</dbReference>
<dbReference type="Proteomes" id="UP001162734">
    <property type="component" value="Chromosome"/>
</dbReference>
<dbReference type="PANTHER" id="PTHR36842:SF1">
    <property type="entry name" value="PROTEIN TOLB"/>
    <property type="match status" value="1"/>
</dbReference>
<dbReference type="SUPFAM" id="SSF82171">
    <property type="entry name" value="DPP6 N-terminal domain-like"/>
    <property type="match status" value="1"/>
</dbReference>
<organism evidence="4 5">
    <name type="scientific">Anaeromyxobacter paludicola</name>
    <dbReference type="NCBI Taxonomy" id="2918171"/>
    <lineage>
        <taxon>Bacteria</taxon>
        <taxon>Pseudomonadati</taxon>
        <taxon>Myxococcota</taxon>
        <taxon>Myxococcia</taxon>
        <taxon>Myxococcales</taxon>
        <taxon>Cystobacterineae</taxon>
        <taxon>Anaeromyxobacteraceae</taxon>
        <taxon>Anaeromyxobacter</taxon>
    </lineage>
</organism>
<feature type="region of interest" description="Disordered" evidence="2">
    <location>
        <begin position="20"/>
        <end position="43"/>
    </location>
</feature>
<evidence type="ECO:0000256" key="3">
    <source>
        <dbReference type="SAM" id="SignalP"/>
    </source>
</evidence>
<dbReference type="Gene3D" id="2.120.10.30">
    <property type="entry name" value="TolB, C-terminal domain"/>
    <property type="match status" value="3"/>
</dbReference>
<name>A0ABN6NB68_9BACT</name>
<proteinExistence type="inferred from homology"/>
<evidence type="ECO:0000256" key="1">
    <source>
        <dbReference type="ARBA" id="ARBA00009820"/>
    </source>
</evidence>
<dbReference type="EMBL" id="AP025592">
    <property type="protein sequence ID" value="BDG09610.1"/>
    <property type="molecule type" value="Genomic_DNA"/>
</dbReference>